<sequence>MVNTGAQTGARGQVLVAYTEVALLTTTTVHAGDEALAQIIDMTTVAAHTGDESLADTVDMTTVAAHAADDALADTLDLATVATHTADDALAETQDLATVAAHAASEALAQTQDMTTVAAHTGADAIAQTQDLTTLAAHAGADALAETQDLATAGRQQTDAARISPGLGGTSRNAAGTTTVLGASVSVHRDDTDQPVASLTTDPAWATELDPAYTYWISYWKAGTPDRGYRTNRDIPPVETIVQIDAAGDPSVGAPTDAPYVLGAGDPPIEDIDGYLTPFGPQTGGGGDTIIVRKLYLFDD</sequence>
<reference evidence="2 3" key="1">
    <citation type="submission" date="2018-03" db="EMBL/GenBank/DDBJ databases">
        <title>Aquarubrobacter algicola gen. nov., sp. nov., a novel actinobacterium isolated from shallow eutrophic lake during the end of cyanobacterial harmful algal blooms.</title>
        <authorList>
            <person name="Chun S.J."/>
        </authorList>
    </citation>
    <scope>NUCLEOTIDE SEQUENCE [LARGE SCALE GENOMIC DNA]</scope>
    <source>
        <strain evidence="2 3">Seoho-28</strain>
    </source>
</reference>
<evidence type="ECO:0000313" key="3">
    <source>
        <dbReference type="Proteomes" id="UP000240739"/>
    </source>
</evidence>
<dbReference type="Proteomes" id="UP000240739">
    <property type="component" value="Unassembled WGS sequence"/>
</dbReference>
<feature type="region of interest" description="Disordered" evidence="1">
    <location>
        <begin position="151"/>
        <end position="175"/>
    </location>
</feature>
<comment type="caution">
    <text evidence="2">The sequence shown here is derived from an EMBL/GenBank/DDBJ whole genome shotgun (WGS) entry which is preliminary data.</text>
</comment>
<keyword evidence="3" id="KW-1185">Reference proteome</keyword>
<proteinExistence type="predicted"/>
<evidence type="ECO:0000313" key="2">
    <source>
        <dbReference type="EMBL" id="PTL55750.1"/>
    </source>
</evidence>
<protein>
    <submittedName>
        <fullName evidence="2">Uncharacterized protein</fullName>
    </submittedName>
</protein>
<name>A0A2T4UE10_9ACTN</name>
<dbReference type="EMBL" id="PYYB01000003">
    <property type="protein sequence ID" value="PTL55750.1"/>
    <property type="molecule type" value="Genomic_DNA"/>
</dbReference>
<accession>A0A2T4UE10</accession>
<gene>
    <name evidence="2" type="ORF">C7Y72_19160</name>
</gene>
<organism evidence="2 3">
    <name type="scientific">Paraconexibacter algicola</name>
    <dbReference type="NCBI Taxonomy" id="2133960"/>
    <lineage>
        <taxon>Bacteria</taxon>
        <taxon>Bacillati</taxon>
        <taxon>Actinomycetota</taxon>
        <taxon>Thermoleophilia</taxon>
        <taxon>Solirubrobacterales</taxon>
        <taxon>Paraconexibacteraceae</taxon>
        <taxon>Paraconexibacter</taxon>
    </lineage>
</organism>
<dbReference type="AlphaFoldDB" id="A0A2T4UE10"/>
<evidence type="ECO:0000256" key="1">
    <source>
        <dbReference type="SAM" id="MobiDB-lite"/>
    </source>
</evidence>